<dbReference type="Pfam" id="PF22117">
    <property type="entry name" value="Fer4_Nqo3"/>
    <property type="match status" value="1"/>
</dbReference>
<evidence type="ECO:0000256" key="11">
    <source>
        <dbReference type="RuleBase" id="RU003525"/>
    </source>
</evidence>
<evidence type="ECO:0000256" key="7">
    <source>
        <dbReference type="ARBA" id="ARBA00023014"/>
    </source>
</evidence>
<dbReference type="Pfam" id="PF13510">
    <property type="entry name" value="Fer2_4"/>
    <property type="match status" value="1"/>
</dbReference>
<name>A0ABZ2H1R8_9GAMM</name>
<dbReference type="PROSITE" id="PS51669">
    <property type="entry name" value="4FE4S_MOW_BIS_MGD"/>
    <property type="match status" value="1"/>
</dbReference>
<dbReference type="Pfam" id="PF10588">
    <property type="entry name" value="NADH-G_4Fe-4S_3"/>
    <property type="match status" value="1"/>
</dbReference>
<evidence type="ECO:0000256" key="9">
    <source>
        <dbReference type="ARBA" id="ARBA00026021"/>
    </source>
</evidence>
<dbReference type="InterPro" id="IPR010228">
    <property type="entry name" value="NADH_UbQ_OxRdtase_Gsu"/>
</dbReference>
<dbReference type="SUPFAM" id="SSF53706">
    <property type="entry name" value="Formate dehydrogenase/DMSO reductase, domains 1-3"/>
    <property type="match status" value="1"/>
</dbReference>
<evidence type="ECO:0000256" key="2">
    <source>
        <dbReference type="ARBA" id="ARBA00005404"/>
    </source>
</evidence>
<dbReference type="Gene3D" id="3.10.20.740">
    <property type="match status" value="1"/>
</dbReference>
<comment type="function">
    <text evidence="11">NDH-1 shuttles electrons from NADH, via FMN and iron-sulfur (Fe-S) centers, to quinones in the respiratory chain. Couples the redox reaction to proton translocation (for every two electrons transferred, four hydrogen ions are translocated across the cytoplasmic membrane), and thus conserves the redox energy in a proton gradient.</text>
</comment>
<dbReference type="InterPro" id="IPR006656">
    <property type="entry name" value="Mopterin_OxRdtase"/>
</dbReference>
<evidence type="ECO:0000313" key="14">
    <source>
        <dbReference type="EMBL" id="WWR12203.1"/>
    </source>
</evidence>
<keyword evidence="5 11" id="KW-1278">Translocase</keyword>
<comment type="cofactor">
    <cofactor evidence="1 11">
        <name>[4Fe-4S] cluster</name>
        <dbReference type="ChEBI" id="CHEBI:49883"/>
    </cofactor>
</comment>
<evidence type="ECO:0000256" key="10">
    <source>
        <dbReference type="ARBA" id="ARBA00047712"/>
    </source>
</evidence>
<keyword evidence="15" id="KW-1185">Reference proteome</keyword>
<dbReference type="InterPro" id="IPR036010">
    <property type="entry name" value="2Fe-2S_ferredoxin-like_sf"/>
</dbReference>
<reference evidence="14" key="1">
    <citation type="submission" date="2023-09" db="EMBL/GenBank/DDBJ databases">
        <title>Genomes of two closely related lineages of the louse Polyplax serrata with different host specificities.</title>
        <authorList>
            <person name="Martinu J."/>
            <person name="Tarabai H."/>
            <person name="Stefka J."/>
            <person name="Hypsa V."/>
        </authorList>
    </citation>
    <scope>NUCLEOTIDE SEQUENCE [LARGE SCALE GENOMIC DNA]</scope>
    <source>
        <strain evidence="14">HR10_N</strain>
    </source>
</reference>
<comment type="similarity">
    <text evidence="2 11">Belongs to the complex I 75 kDa subunit family.</text>
</comment>
<protein>
    <recommendedName>
        <fullName evidence="11">NADH-quinone oxidoreductase</fullName>
        <ecNumber evidence="11">7.1.1.-</ecNumber>
    </recommendedName>
</protein>
<keyword evidence="11" id="KW-0001">2Fe-2S</keyword>
<evidence type="ECO:0000256" key="6">
    <source>
        <dbReference type="ARBA" id="ARBA00023004"/>
    </source>
</evidence>
<dbReference type="InterPro" id="IPR006963">
    <property type="entry name" value="Mopterin_OxRdtase_4Fe-4S_dom"/>
</dbReference>
<dbReference type="RefSeq" id="WP_338521904.1">
    <property type="nucleotide sequence ID" value="NZ_CP135136.1"/>
</dbReference>
<dbReference type="Gene3D" id="3.30.70.20">
    <property type="match status" value="1"/>
</dbReference>
<dbReference type="PANTHER" id="PTHR43105:SF13">
    <property type="entry name" value="NADH-UBIQUINONE OXIDOREDUCTASE 75 KDA SUBUNIT, MITOCHONDRIAL"/>
    <property type="match status" value="1"/>
</dbReference>
<dbReference type="InterPro" id="IPR000283">
    <property type="entry name" value="NADH_UbQ_OxRdtase_75kDa_su_CS"/>
</dbReference>
<evidence type="ECO:0000259" key="12">
    <source>
        <dbReference type="PROSITE" id="PS51669"/>
    </source>
</evidence>
<dbReference type="PROSITE" id="PS00643">
    <property type="entry name" value="COMPLEX1_75K_3"/>
    <property type="match status" value="1"/>
</dbReference>
<feature type="domain" description="4Fe-4S His(Cys)3-ligated-type" evidence="13">
    <location>
        <begin position="78"/>
        <end position="117"/>
    </location>
</feature>
<evidence type="ECO:0000256" key="3">
    <source>
        <dbReference type="ARBA" id="ARBA00022485"/>
    </source>
</evidence>
<dbReference type="Gene3D" id="3.40.50.740">
    <property type="match status" value="2"/>
</dbReference>
<dbReference type="InterPro" id="IPR054351">
    <property type="entry name" value="NADH_UbQ_OxRdtase_ferredoxin"/>
</dbReference>
<comment type="subunit">
    <text evidence="9">Composed of 13 different subunits. Subunits NuoCD, E, F, and G constitute the peripheral sector of the complex.</text>
</comment>
<dbReference type="InterPro" id="IPR050123">
    <property type="entry name" value="Prok_molybdopt-oxidoreductase"/>
</dbReference>
<comment type="cofactor">
    <cofactor evidence="11">
        <name>[2Fe-2S] cluster</name>
        <dbReference type="ChEBI" id="CHEBI:190135"/>
    </cofactor>
    <text evidence="11">Binds 1 [2Fe-2S] cluster per subunit.</text>
</comment>
<dbReference type="InterPro" id="IPR001041">
    <property type="entry name" value="2Fe-2S_ferredoxin-type"/>
</dbReference>
<dbReference type="EC" id="7.1.1.-" evidence="11"/>
<keyword evidence="6 11" id="KW-0408">Iron</keyword>
<dbReference type="PROSITE" id="PS00642">
    <property type="entry name" value="COMPLEX1_75K_2"/>
    <property type="match status" value="1"/>
</dbReference>
<keyword evidence="8 11" id="KW-0520">NAD</keyword>
<organism evidence="14 15">
    <name type="scientific">Candidatus Legionella polyplacis</name>
    <dbReference type="NCBI Taxonomy" id="2005262"/>
    <lineage>
        <taxon>Bacteria</taxon>
        <taxon>Pseudomonadati</taxon>
        <taxon>Pseudomonadota</taxon>
        <taxon>Gammaproteobacteria</taxon>
        <taxon>Legionellales</taxon>
        <taxon>Legionellaceae</taxon>
        <taxon>Legionella</taxon>
    </lineage>
</organism>
<dbReference type="CDD" id="cd00207">
    <property type="entry name" value="fer2"/>
    <property type="match status" value="1"/>
</dbReference>
<evidence type="ECO:0000256" key="1">
    <source>
        <dbReference type="ARBA" id="ARBA00001966"/>
    </source>
</evidence>
<evidence type="ECO:0000313" key="15">
    <source>
        <dbReference type="Proteomes" id="UP001360424"/>
    </source>
</evidence>
<keyword evidence="3 11" id="KW-0004">4Fe-4S</keyword>
<proteinExistence type="inferred from homology"/>
<dbReference type="SUPFAM" id="SSF54862">
    <property type="entry name" value="4Fe-4S ferredoxins"/>
    <property type="match status" value="1"/>
</dbReference>
<dbReference type="InterPro" id="IPR019574">
    <property type="entry name" value="NADH_UbQ_OxRdtase_Gsu_4Fe4S-bd"/>
</dbReference>
<sequence>MIEIEINNNIFKVEKGRTIIQVADDKNIYIPRFCYHKQLSLATNCRMCLVEIYGFNKLFPACSTVINKKIKIFTQSKKVIEAQKSVMEFLLINHPLDCPICDQGGECELQDFSMDFGSDFSAYKEEKRVFSNDNFGSLIASEMTRCIYCTRCIRFDREINGSQELGLLGRGDKIRIGTYIKSSITSEVSGNMIDLCPVGALTSKPFRSLKRSWELFQYNGISIHDCLGSNIYFHASKNKVFRVASRKNDNINKYWISDRDRFSYLGLQSKFRAKKPMLKRNGKWCFVDWSMALKAVSDGILNILQKYGPEQIAVFASPSSTLEEFYLLQKLMRSLGINNLDYRLQQIDFRDQNYQELAPYSSLSYSLIAEQKNILIVGSNIHREVPLVGLKVREAFIKGAKLFIINPIDYNHNFDVEKKIILPIQDLSLQLAKLVLAVLPNDFFLPKELKNFFEGLTVDDETLFIAKSLCYQNSVIITGFICENHPDSSLLRTLLYYFKLFSGVRIFRLTFGSNTLGACVSGFLPHRTTGGISINNPGMDVQSSLKKKLKSYILLAVEPEFDFANSYLALDSIKNADFVVVFSAFQNNQVKEYASILLPISPYYETDGTYININNIWQTVKHVCNPYVESKPAWKVFRVLGNMLNCSGFEYSSIYEVLSEIKSILKKTKKIKYCPYFPKKFPISQKFLVRVGEWPLYRVDMIVRNSCELQTCPSSDIDKVYVRINSSTAKKNNLLTSKFVLVSQEDSMSVMLPIKCDDRVGMNMVWIVNAMLETVNLGYSFLKVDLKKVD</sequence>
<dbReference type="Pfam" id="PF22151">
    <property type="entry name" value="Fer4_NDSU1"/>
    <property type="match status" value="1"/>
</dbReference>
<evidence type="ECO:0000259" key="13">
    <source>
        <dbReference type="PROSITE" id="PS51839"/>
    </source>
</evidence>
<dbReference type="EMBL" id="CP135136">
    <property type="protein sequence ID" value="WWR12203.1"/>
    <property type="molecule type" value="Genomic_DNA"/>
</dbReference>
<dbReference type="Pfam" id="PF00384">
    <property type="entry name" value="Molybdopterin"/>
    <property type="match status" value="1"/>
</dbReference>
<evidence type="ECO:0000256" key="4">
    <source>
        <dbReference type="ARBA" id="ARBA00022723"/>
    </source>
</evidence>
<accession>A0ABZ2H1R8</accession>
<dbReference type="PANTHER" id="PTHR43105">
    <property type="entry name" value="RESPIRATORY NITRATE REDUCTASE"/>
    <property type="match status" value="1"/>
</dbReference>
<comment type="catalytic activity">
    <reaction evidence="10 11">
        <text>a quinone + NADH + 5 H(+)(in) = a quinol + NAD(+) + 4 H(+)(out)</text>
        <dbReference type="Rhea" id="RHEA:57888"/>
        <dbReference type="ChEBI" id="CHEBI:15378"/>
        <dbReference type="ChEBI" id="CHEBI:24646"/>
        <dbReference type="ChEBI" id="CHEBI:57540"/>
        <dbReference type="ChEBI" id="CHEBI:57945"/>
        <dbReference type="ChEBI" id="CHEBI:132124"/>
    </reaction>
</comment>
<feature type="domain" description="4Fe-4S Mo/W bis-MGD-type" evidence="12">
    <location>
        <begin position="215"/>
        <end position="271"/>
    </location>
</feature>
<dbReference type="NCBIfam" id="TIGR01973">
    <property type="entry name" value="NuoG"/>
    <property type="match status" value="1"/>
</dbReference>
<keyword evidence="7 11" id="KW-0411">Iron-sulfur</keyword>
<gene>
    <name evidence="14" type="primary">nuoG</name>
    <name evidence="14" type="ORF">RQL38_01060</name>
</gene>
<evidence type="ECO:0000256" key="5">
    <source>
        <dbReference type="ARBA" id="ARBA00022967"/>
    </source>
</evidence>
<dbReference type="Gene3D" id="3.40.228.10">
    <property type="entry name" value="Dimethylsulfoxide Reductase, domain 2"/>
    <property type="match status" value="1"/>
</dbReference>
<keyword evidence="11" id="KW-0874">Quinone</keyword>
<dbReference type="PROSITE" id="PS51839">
    <property type="entry name" value="4FE4S_HC3"/>
    <property type="match status" value="1"/>
</dbReference>
<evidence type="ECO:0000256" key="8">
    <source>
        <dbReference type="ARBA" id="ARBA00023027"/>
    </source>
</evidence>
<dbReference type="SUPFAM" id="SSF54292">
    <property type="entry name" value="2Fe-2S ferredoxin-like"/>
    <property type="match status" value="1"/>
</dbReference>
<dbReference type="Proteomes" id="UP001360424">
    <property type="component" value="Chromosome"/>
</dbReference>
<dbReference type="SMART" id="SM00929">
    <property type="entry name" value="NADH-G_4Fe-4S_3"/>
    <property type="match status" value="1"/>
</dbReference>
<keyword evidence="4 11" id="KW-0479">Metal-binding</keyword>